<comment type="caution">
    <text evidence="2">The sequence shown here is derived from an EMBL/GenBank/DDBJ whole genome shotgun (WGS) entry which is preliminary data.</text>
</comment>
<sequence length="383" mass="43394">MLTKRGKRILETGGDEDVGILSKKFRRQAESEDENICSNHELGERRARESMDTYDFSGFARDNLDMDYLSDSTDENSGDIPSENVGGFYRPSQNSLSSGNSAKYVNSGMNTLETGNIRLGQSCPMDCHPSGSSIIAKASHRLHNCQYCTTRKKSQKRKVNVSRQSSKRSLKSSTSRSKKNMFSRISNGTRSESKRPSRLHFCQFCAGGGKFSRRSTNLSRQASRRSLKSRSSRRSMKSKASRRNLKSRSSRRSLKSRSSRRSLKSRSSRRSLKSRSSRRSLKSRSSRRSLKSKTSRKSFKYKMSRKSLPKIRLSSTGRASRNITLSRSRTSMKSRCKKRTSSTGSKCKVGKKKGDYSLPREIFNRLVSYYQNSNSTTAEFFAA</sequence>
<feature type="compositionally biased region" description="Polar residues" evidence="1">
    <location>
        <begin position="313"/>
        <end position="329"/>
    </location>
</feature>
<dbReference type="EMBL" id="WIXP02000016">
    <property type="protein sequence ID" value="KAF6198605.1"/>
    <property type="molecule type" value="Genomic_DNA"/>
</dbReference>
<evidence type="ECO:0000256" key="1">
    <source>
        <dbReference type="SAM" id="MobiDB-lite"/>
    </source>
</evidence>
<feature type="compositionally biased region" description="Basic residues" evidence="1">
    <location>
        <begin position="222"/>
        <end position="309"/>
    </location>
</feature>
<evidence type="ECO:0000313" key="3">
    <source>
        <dbReference type="Proteomes" id="UP000466442"/>
    </source>
</evidence>
<proteinExistence type="predicted"/>
<feature type="region of interest" description="Disordered" evidence="1">
    <location>
        <begin position="212"/>
        <end position="351"/>
    </location>
</feature>
<keyword evidence="3" id="KW-1185">Reference proteome</keyword>
<name>A0A8S9WT80_APOLU</name>
<reference evidence="2" key="1">
    <citation type="journal article" date="2021" name="Mol. Ecol. Resour.">
        <title>Apolygus lucorum genome provides insights into omnivorousness and mesophyll feeding.</title>
        <authorList>
            <person name="Liu Y."/>
            <person name="Liu H."/>
            <person name="Wang H."/>
            <person name="Huang T."/>
            <person name="Liu B."/>
            <person name="Yang B."/>
            <person name="Yin L."/>
            <person name="Li B."/>
            <person name="Zhang Y."/>
            <person name="Zhang S."/>
            <person name="Jiang F."/>
            <person name="Zhang X."/>
            <person name="Ren Y."/>
            <person name="Wang B."/>
            <person name="Wang S."/>
            <person name="Lu Y."/>
            <person name="Wu K."/>
            <person name="Fan W."/>
            <person name="Wang G."/>
        </authorList>
    </citation>
    <scope>NUCLEOTIDE SEQUENCE</scope>
    <source>
        <strain evidence="2">12Hb</strain>
    </source>
</reference>
<dbReference type="Proteomes" id="UP000466442">
    <property type="component" value="Linkage Group LG16"/>
</dbReference>
<feature type="region of interest" description="Disordered" evidence="1">
    <location>
        <begin position="151"/>
        <end position="194"/>
    </location>
</feature>
<accession>A0A8S9WT80</accession>
<protein>
    <submittedName>
        <fullName evidence="2">Uncharacterized protein</fullName>
    </submittedName>
</protein>
<feature type="compositionally biased region" description="Basic residues" evidence="1">
    <location>
        <begin position="330"/>
        <end position="340"/>
    </location>
</feature>
<organism evidence="2 3">
    <name type="scientific">Apolygus lucorum</name>
    <name type="common">Small green plant bug</name>
    <name type="synonym">Lygocoris lucorum</name>
    <dbReference type="NCBI Taxonomy" id="248454"/>
    <lineage>
        <taxon>Eukaryota</taxon>
        <taxon>Metazoa</taxon>
        <taxon>Ecdysozoa</taxon>
        <taxon>Arthropoda</taxon>
        <taxon>Hexapoda</taxon>
        <taxon>Insecta</taxon>
        <taxon>Pterygota</taxon>
        <taxon>Neoptera</taxon>
        <taxon>Paraneoptera</taxon>
        <taxon>Hemiptera</taxon>
        <taxon>Heteroptera</taxon>
        <taxon>Panheteroptera</taxon>
        <taxon>Cimicomorpha</taxon>
        <taxon>Miridae</taxon>
        <taxon>Mirini</taxon>
        <taxon>Apolygus</taxon>
    </lineage>
</organism>
<feature type="region of interest" description="Disordered" evidence="1">
    <location>
        <begin position="71"/>
        <end position="99"/>
    </location>
</feature>
<evidence type="ECO:0000313" key="2">
    <source>
        <dbReference type="EMBL" id="KAF6198605.1"/>
    </source>
</evidence>
<feature type="compositionally biased region" description="Basic residues" evidence="1">
    <location>
        <begin position="151"/>
        <end position="181"/>
    </location>
</feature>
<gene>
    <name evidence="2" type="ORF">GE061_008357</name>
</gene>
<dbReference type="AlphaFoldDB" id="A0A8S9WT80"/>